<dbReference type="AlphaFoldDB" id="A0A7G1NAH0"/>
<dbReference type="EMBL" id="AP023439">
    <property type="protein sequence ID" value="BCL18195.1"/>
    <property type="molecule type" value="Genomic_DNA"/>
</dbReference>
<gene>
    <name evidence="1" type="ORF">GCM10017668_00380</name>
</gene>
<dbReference type="RefSeq" id="WP_232543366.1">
    <property type="nucleotide sequence ID" value="NZ_AP023439.1"/>
</dbReference>
<protein>
    <submittedName>
        <fullName evidence="1">Uncharacterized protein</fullName>
    </submittedName>
</protein>
<dbReference type="Proteomes" id="UP000516373">
    <property type="component" value="Chromosome"/>
</dbReference>
<name>A0A7G1NAH0_9ACTN</name>
<sequence>MFTVHVGWDQYVYIGGDRLCADAVARPRKLGLFPEPMTASPYAAELEEPEVTEAAGEDFWARVRTELASRQTVLLEEATVRNAARWHRLTPENLDTVRAGLSPRALLTVSPRSDP</sequence>
<reference evidence="1 2" key="1">
    <citation type="journal article" date="2014" name="Int. J. Syst. Evol. Microbiol.">
        <title>Complete genome sequence of Corynebacterium casei LMG S-19264T (=DSM 44701T), isolated from a smear-ripened cheese.</title>
        <authorList>
            <consortium name="US DOE Joint Genome Institute (JGI-PGF)"/>
            <person name="Walter F."/>
            <person name="Albersmeier A."/>
            <person name="Kalinowski J."/>
            <person name="Ruckert C."/>
        </authorList>
    </citation>
    <scope>NUCLEOTIDE SEQUENCE [LARGE SCALE GENOMIC DNA]</scope>
    <source>
        <strain evidence="1 2">JCM 4255</strain>
    </source>
</reference>
<accession>A0A7G1NAH0</accession>
<proteinExistence type="predicted"/>
<evidence type="ECO:0000313" key="2">
    <source>
        <dbReference type="Proteomes" id="UP000516373"/>
    </source>
</evidence>
<dbReference type="KEGG" id="stui:GCM10017668_00380"/>
<evidence type="ECO:0000313" key="1">
    <source>
        <dbReference type="EMBL" id="BCL18195.1"/>
    </source>
</evidence>
<organism evidence="1 2">
    <name type="scientific">Streptomyces tuirus</name>
    <dbReference type="NCBI Taxonomy" id="68278"/>
    <lineage>
        <taxon>Bacteria</taxon>
        <taxon>Bacillati</taxon>
        <taxon>Actinomycetota</taxon>
        <taxon>Actinomycetes</taxon>
        <taxon>Kitasatosporales</taxon>
        <taxon>Streptomycetaceae</taxon>
        <taxon>Streptomyces</taxon>
    </lineage>
</organism>